<protein>
    <submittedName>
        <fullName evidence="2">Uncharacterized protein</fullName>
    </submittedName>
</protein>
<keyword evidence="1" id="KW-0812">Transmembrane</keyword>
<proteinExistence type="predicted"/>
<dbReference type="EMBL" id="RBAH01000004">
    <property type="protein sequence ID" value="RKN85542.1"/>
    <property type="molecule type" value="Genomic_DNA"/>
</dbReference>
<keyword evidence="3" id="KW-1185">Reference proteome</keyword>
<evidence type="ECO:0000313" key="2">
    <source>
        <dbReference type="EMBL" id="RKN85542.1"/>
    </source>
</evidence>
<dbReference type="RefSeq" id="WP_120746565.1">
    <property type="nucleotide sequence ID" value="NZ_RBAH01000004.1"/>
</dbReference>
<organism evidence="2 3">
    <name type="scientific">Paenibacillus ginsengarvi</name>
    <dbReference type="NCBI Taxonomy" id="400777"/>
    <lineage>
        <taxon>Bacteria</taxon>
        <taxon>Bacillati</taxon>
        <taxon>Bacillota</taxon>
        <taxon>Bacilli</taxon>
        <taxon>Bacillales</taxon>
        <taxon>Paenibacillaceae</taxon>
        <taxon>Paenibacillus</taxon>
    </lineage>
</organism>
<evidence type="ECO:0000256" key="1">
    <source>
        <dbReference type="SAM" id="Phobius"/>
    </source>
</evidence>
<dbReference type="OrthoDB" id="2439445at2"/>
<gene>
    <name evidence="2" type="ORF">D7M11_07595</name>
</gene>
<name>A0A3B0CK17_9BACL</name>
<accession>A0A3B0CK17</accession>
<keyword evidence="1" id="KW-0472">Membrane</keyword>
<sequence>MEKLLTYAGGVLAGYTLAAMPVQDTFISSVEPVLDGIGILSMILFSGMLIYKGIKSLAGK</sequence>
<dbReference type="AlphaFoldDB" id="A0A3B0CK17"/>
<dbReference type="Proteomes" id="UP000282311">
    <property type="component" value="Unassembled WGS sequence"/>
</dbReference>
<comment type="caution">
    <text evidence="2">The sequence shown here is derived from an EMBL/GenBank/DDBJ whole genome shotgun (WGS) entry which is preliminary data.</text>
</comment>
<keyword evidence="1" id="KW-1133">Transmembrane helix</keyword>
<evidence type="ECO:0000313" key="3">
    <source>
        <dbReference type="Proteomes" id="UP000282311"/>
    </source>
</evidence>
<feature type="transmembrane region" description="Helical" evidence="1">
    <location>
        <begin position="34"/>
        <end position="54"/>
    </location>
</feature>
<reference evidence="2 3" key="1">
    <citation type="journal article" date="2007" name="Int. J. Syst. Evol. Microbiol.">
        <title>Paenibacillus ginsengarvi sp. nov., isolated from soil from ginseng cultivation.</title>
        <authorList>
            <person name="Yoon M.H."/>
            <person name="Ten L.N."/>
            <person name="Im W.T."/>
        </authorList>
    </citation>
    <scope>NUCLEOTIDE SEQUENCE [LARGE SCALE GENOMIC DNA]</scope>
    <source>
        <strain evidence="2 3">KCTC 13059</strain>
    </source>
</reference>